<dbReference type="AlphaFoldDB" id="A0A0D3IZV0"/>
<evidence type="ECO:0000256" key="3">
    <source>
        <dbReference type="SAM" id="Coils"/>
    </source>
</evidence>
<dbReference type="Gene3D" id="1.10.287.370">
    <property type="match status" value="1"/>
</dbReference>
<sequence length="138" mass="15323">MAEEEQEQQLSKEEAEMRLQQMRAAVQEQMRQINILEMDAAEHRLVLEALDPLQGGRKCFRMVGTVIVERTVSDVKPALTANLEQMKAAVKKLTESCKKQQLEADAFAAKHRLSSKQGAAQQAEEQEGADEGSSGVLI</sequence>
<evidence type="ECO:0000313" key="5">
    <source>
        <dbReference type="EnsemblProtists" id="EOD16785"/>
    </source>
</evidence>
<dbReference type="EnsemblProtists" id="EOD16785">
    <property type="protein sequence ID" value="EOD16785"/>
    <property type="gene ID" value="EMIHUDRAFT_355993"/>
</dbReference>
<dbReference type="Proteomes" id="UP000013827">
    <property type="component" value="Unassembled WGS sequence"/>
</dbReference>
<dbReference type="SUPFAM" id="SSF46579">
    <property type="entry name" value="Prefoldin"/>
    <property type="match status" value="1"/>
</dbReference>
<evidence type="ECO:0000256" key="4">
    <source>
        <dbReference type="SAM" id="MobiDB-lite"/>
    </source>
</evidence>
<dbReference type="Pfam" id="PF01920">
    <property type="entry name" value="Prefoldin_2"/>
    <property type="match status" value="1"/>
</dbReference>
<dbReference type="PaxDb" id="2903-EOD16785"/>
<reference evidence="6" key="1">
    <citation type="journal article" date="2013" name="Nature">
        <title>Pan genome of the phytoplankton Emiliania underpins its global distribution.</title>
        <authorList>
            <person name="Read B.A."/>
            <person name="Kegel J."/>
            <person name="Klute M.J."/>
            <person name="Kuo A."/>
            <person name="Lefebvre S.C."/>
            <person name="Maumus F."/>
            <person name="Mayer C."/>
            <person name="Miller J."/>
            <person name="Monier A."/>
            <person name="Salamov A."/>
            <person name="Young J."/>
            <person name="Aguilar M."/>
            <person name="Claverie J.M."/>
            <person name="Frickenhaus S."/>
            <person name="Gonzalez K."/>
            <person name="Herman E.K."/>
            <person name="Lin Y.C."/>
            <person name="Napier J."/>
            <person name="Ogata H."/>
            <person name="Sarno A.F."/>
            <person name="Shmutz J."/>
            <person name="Schroeder D."/>
            <person name="de Vargas C."/>
            <person name="Verret F."/>
            <person name="von Dassow P."/>
            <person name="Valentin K."/>
            <person name="Van de Peer Y."/>
            <person name="Wheeler G."/>
            <person name="Dacks J.B."/>
            <person name="Delwiche C.F."/>
            <person name="Dyhrman S.T."/>
            <person name="Glockner G."/>
            <person name="John U."/>
            <person name="Richards T."/>
            <person name="Worden A.Z."/>
            <person name="Zhang X."/>
            <person name="Grigoriev I.V."/>
            <person name="Allen A.E."/>
            <person name="Bidle K."/>
            <person name="Borodovsky M."/>
            <person name="Bowler C."/>
            <person name="Brownlee C."/>
            <person name="Cock J.M."/>
            <person name="Elias M."/>
            <person name="Gladyshev V.N."/>
            <person name="Groth M."/>
            <person name="Guda C."/>
            <person name="Hadaegh A."/>
            <person name="Iglesias-Rodriguez M.D."/>
            <person name="Jenkins J."/>
            <person name="Jones B.M."/>
            <person name="Lawson T."/>
            <person name="Leese F."/>
            <person name="Lindquist E."/>
            <person name="Lobanov A."/>
            <person name="Lomsadze A."/>
            <person name="Malik S.B."/>
            <person name="Marsh M.E."/>
            <person name="Mackinder L."/>
            <person name="Mock T."/>
            <person name="Mueller-Roeber B."/>
            <person name="Pagarete A."/>
            <person name="Parker M."/>
            <person name="Probert I."/>
            <person name="Quesneville H."/>
            <person name="Raines C."/>
            <person name="Rensing S.A."/>
            <person name="Riano-Pachon D.M."/>
            <person name="Richier S."/>
            <person name="Rokitta S."/>
            <person name="Shiraiwa Y."/>
            <person name="Soanes D.M."/>
            <person name="van der Giezen M."/>
            <person name="Wahlund T.M."/>
            <person name="Williams B."/>
            <person name="Wilson W."/>
            <person name="Wolfe G."/>
            <person name="Wurch L.L."/>
        </authorList>
    </citation>
    <scope>NUCLEOTIDE SEQUENCE</scope>
</reference>
<keyword evidence="2" id="KW-0143">Chaperone</keyword>
<organism evidence="5 6">
    <name type="scientific">Emiliania huxleyi (strain CCMP1516)</name>
    <dbReference type="NCBI Taxonomy" id="280463"/>
    <lineage>
        <taxon>Eukaryota</taxon>
        <taxon>Haptista</taxon>
        <taxon>Haptophyta</taxon>
        <taxon>Prymnesiophyceae</taxon>
        <taxon>Isochrysidales</taxon>
        <taxon>Noelaerhabdaceae</taxon>
        <taxon>Emiliania</taxon>
    </lineage>
</organism>
<dbReference type="GO" id="GO:0051082">
    <property type="term" value="F:unfolded protein binding"/>
    <property type="evidence" value="ECO:0007669"/>
    <property type="project" value="InterPro"/>
</dbReference>
<keyword evidence="6" id="KW-1185">Reference proteome</keyword>
<evidence type="ECO:0000313" key="6">
    <source>
        <dbReference type="Proteomes" id="UP000013827"/>
    </source>
</evidence>
<evidence type="ECO:0000256" key="2">
    <source>
        <dbReference type="ARBA" id="ARBA00023186"/>
    </source>
</evidence>
<dbReference type="InterPro" id="IPR002777">
    <property type="entry name" value="PFD_beta-like"/>
</dbReference>
<reference evidence="5" key="2">
    <citation type="submission" date="2024-10" db="UniProtKB">
        <authorList>
            <consortium name="EnsemblProtists"/>
        </authorList>
    </citation>
    <scope>IDENTIFICATION</scope>
</reference>
<accession>A0A0D3IZV0</accession>
<dbReference type="PANTHER" id="PTHR13303">
    <property type="entry name" value="PREFOLDIN SUBUNIT 2"/>
    <property type="match status" value="1"/>
</dbReference>
<dbReference type="CDD" id="cd23163">
    <property type="entry name" value="Prefoldin_2"/>
    <property type="match status" value="1"/>
</dbReference>
<dbReference type="STRING" id="2903.R1DQK3"/>
<dbReference type="eggNOG" id="KOG4098">
    <property type="taxonomic scope" value="Eukaryota"/>
</dbReference>
<name>A0A0D3IZV0_EMIH1</name>
<keyword evidence="3" id="KW-0175">Coiled coil</keyword>
<evidence type="ECO:0008006" key="7">
    <source>
        <dbReference type="Google" id="ProtNLM"/>
    </source>
</evidence>
<dbReference type="InterPro" id="IPR009053">
    <property type="entry name" value="Prefoldin"/>
</dbReference>
<dbReference type="KEGG" id="ehx:EMIHUDRAFT_355993"/>
<protein>
    <recommendedName>
        <fullName evidence="7">Prefoldin subunit 2</fullName>
    </recommendedName>
</protein>
<feature type="coiled-coil region" evidence="3">
    <location>
        <begin position="3"/>
        <end position="39"/>
    </location>
</feature>
<comment type="similarity">
    <text evidence="1">Belongs to the prefoldin subunit beta family.</text>
</comment>
<dbReference type="HOGENOM" id="CLU_113004_0_0_1"/>
<dbReference type="GeneID" id="17262945"/>
<feature type="region of interest" description="Disordered" evidence="4">
    <location>
        <begin position="110"/>
        <end position="138"/>
    </location>
</feature>
<dbReference type="GO" id="GO:0006457">
    <property type="term" value="P:protein folding"/>
    <property type="evidence" value="ECO:0007669"/>
    <property type="project" value="InterPro"/>
</dbReference>
<dbReference type="InterPro" id="IPR027235">
    <property type="entry name" value="PFD2"/>
</dbReference>
<feature type="coiled-coil region" evidence="3">
    <location>
        <begin position="76"/>
        <end position="103"/>
    </location>
</feature>
<dbReference type="OMA" id="MRRCYRM"/>
<dbReference type="RefSeq" id="XP_005769214.1">
    <property type="nucleotide sequence ID" value="XM_005769157.1"/>
</dbReference>
<dbReference type="GO" id="GO:0016272">
    <property type="term" value="C:prefoldin complex"/>
    <property type="evidence" value="ECO:0007669"/>
    <property type="project" value="InterPro"/>
</dbReference>
<proteinExistence type="inferred from homology"/>
<evidence type="ECO:0000256" key="1">
    <source>
        <dbReference type="ARBA" id="ARBA00008045"/>
    </source>
</evidence>